<dbReference type="Pfam" id="PF07732">
    <property type="entry name" value="Cu-oxidase_3"/>
    <property type="match status" value="1"/>
</dbReference>
<dbReference type="PANTHER" id="PTHR11709">
    <property type="entry name" value="MULTI-COPPER OXIDASE"/>
    <property type="match status" value="1"/>
</dbReference>
<dbReference type="PANTHER" id="PTHR11709:SF394">
    <property type="entry name" value="FI03373P-RELATED"/>
    <property type="match status" value="1"/>
</dbReference>
<evidence type="ECO:0000256" key="4">
    <source>
        <dbReference type="ARBA" id="ARBA00023008"/>
    </source>
</evidence>
<evidence type="ECO:0000256" key="3">
    <source>
        <dbReference type="ARBA" id="ARBA00023002"/>
    </source>
</evidence>
<dbReference type="Proteomes" id="UP001596101">
    <property type="component" value="Unassembled WGS sequence"/>
</dbReference>
<feature type="chain" id="PRO_5045929107" evidence="5">
    <location>
        <begin position="26"/>
        <end position="464"/>
    </location>
</feature>
<sequence>MSSRRDFFSGAAALVGAGLVTRAGAATLPEAPSMSSAATQPPLVPPNGRPYNPVVTLNGWTLPWRMNNGVKEFHLIAEPVVREIAPGMKANLWGYNGQSPGPTIEVVEGDRVRIFVTNRLPEHTSIHWHGQRLPNGMDGVTGLNQPGIQPGKTFVYEFVARRPGTFMYHPHADEMVQMAMGMMGFWVTHPKDPRQHAVDRDFVFLLNAYDIEPGSYTPRVNEMTDFNLWTINSRAFPGVDTMNVRQGDRVRIRAGNLTMTNHPIHLHGHEFEVTGTDGGWTRPESRWPEVTTDIAVGQMRAIEFVATDLGDWAFHCHKSHHTMNAMGHSVPNMIGVDHRGVAEKISKLVPDYMVMGDKGGSMGDMEMPIPDNTLPMMTGQGPFGGVEMGGMFTVLKVRKDQKPGDYKDPGWYKHPAGTVAYEWKGEAPAAVRSGSAGGQAMPAAGKGPEVEVTVRKPAGHQGHH</sequence>
<comment type="caution">
    <text evidence="8">The sequence shown here is derived from an EMBL/GenBank/DDBJ whole genome shotgun (WGS) entry which is preliminary data.</text>
</comment>
<gene>
    <name evidence="8" type="ORF">ACFPQ5_02915</name>
</gene>
<reference evidence="9" key="1">
    <citation type="journal article" date="2019" name="Int. J. Syst. Evol. Microbiol.">
        <title>The Global Catalogue of Microorganisms (GCM) 10K type strain sequencing project: providing services to taxonomists for standard genome sequencing and annotation.</title>
        <authorList>
            <consortium name="The Broad Institute Genomics Platform"/>
            <consortium name="The Broad Institute Genome Sequencing Center for Infectious Disease"/>
            <person name="Wu L."/>
            <person name="Ma J."/>
        </authorList>
    </citation>
    <scope>NUCLEOTIDE SEQUENCE [LARGE SCALE GENOMIC DNA]</scope>
    <source>
        <strain evidence="9">CCUG 43111</strain>
    </source>
</reference>
<evidence type="ECO:0000259" key="6">
    <source>
        <dbReference type="Pfam" id="PF07731"/>
    </source>
</evidence>
<organism evidence="8 9">
    <name type="scientific">Massilia suwonensis</name>
    <dbReference type="NCBI Taxonomy" id="648895"/>
    <lineage>
        <taxon>Bacteria</taxon>
        <taxon>Pseudomonadati</taxon>
        <taxon>Pseudomonadota</taxon>
        <taxon>Betaproteobacteria</taxon>
        <taxon>Burkholderiales</taxon>
        <taxon>Oxalobacteraceae</taxon>
        <taxon>Telluria group</taxon>
        <taxon>Massilia</taxon>
    </lineage>
</organism>
<dbReference type="PROSITE" id="PS51318">
    <property type="entry name" value="TAT"/>
    <property type="match status" value="1"/>
</dbReference>
<evidence type="ECO:0000313" key="8">
    <source>
        <dbReference type="EMBL" id="MFC5477124.1"/>
    </source>
</evidence>
<dbReference type="InterPro" id="IPR006311">
    <property type="entry name" value="TAT_signal"/>
</dbReference>
<keyword evidence="4" id="KW-0186">Copper</keyword>
<dbReference type="PROSITE" id="PS00080">
    <property type="entry name" value="MULTICOPPER_OXIDASE2"/>
    <property type="match status" value="1"/>
</dbReference>
<evidence type="ECO:0000313" key="9">
    <source>
        <dbReference type="Proteomes" id="UP001596101"/>
    </source>
</evidence>
<dbReference type="CDD" id="cd13860">
    <property type="entry name" value="CuRO_1_2dMco_1"/>
    <property type="match status" value="1"/>
</dbReference>
<dbReference type="SUPFAM" id="SSF49503">
    <property type="entry name" value="Cupredoxins"/>
    <property type="match status" value="2"/>
</dbReference>
<dbReference type="RefSeq" id="WP_379751739.1">
    <property type="nucleotide sequence ID" value="NZ_JBHSMR010000004.1"/>
</dbReference>
<dbReference type="InterPro" id="IPR011707">
    <property type="entry name" value="Cu-oxidase-like_N"/>
</dbReference>
<evidence type="ECO:0000256" key="5">
    <source>
        <dbReference type="SAM" id="SignalP"/>
    </source>
</evidence>
<dbReference type="Gene3D" id="2.60.40.420">
    <property type="entry name" value="Cupredoxins - blue copper proteins"/>
    <property type="match status" value="1"/>
</dbReference>
<dbReference type="InterPro" id="IPR011706">
    <property type="entry name" value="Cu-oxidase_C"/>
</dbReference>
<feature type="domain" description="Plastocyanin-like" evidence="6">
    <location>
        <begin position="217"/>
        <end position="331"/>
    </location>
</feature>
<protein>
    <submittedName>
        <fullName evidence="8">Multicopper oxidase family protein</fullName>
    </submittedName>
</protein>
<dbReference type="InterPro" id="IPR002355">
    <property type="entry name" value="Cu_oxidase_Cu_BS"/>
</dbReference>
<dbReference type="InterPro" id="IPR008972">
    <property type="entry name" value="Cupredoxin"/>
</dbReference>
<keyword evidence="5" id="KW-0732">Signal</keyword>
<comment type="subcellular location">
    <subcellularLocation>
        <location evidence="1">Periplasm</location>
    </subcellularLocation>
</comment>
<accession>A0ABW0MG20</accession>
<evidence type="ECO:0000259" key="7">
    <source>
        <dbReference type="Pfam" id="PF07732"/>
    </source>
</evidence>
<feature type="domain" description="Plastocyanin-like" evidence="7">
    <location>
        <begin position="85"/>
        <end position="191"/>
    </location>
</feature>
<dbReference type="InterPro" id="IPR045087">
    <property type="entry name" value="Cu-oxidase_fam"/>
</dbReference>
<evidence type="ECO:0000256" key="1">
    <source>
        <dbReference type="ARBA" id="ARBA00004418"/>
    </source>
</evidence>
<keyword evidence="3" id="KW-0560">Oxidoreductase</keyword>
<evidence type="ECO:0000256" key="2">
    <source>
        <dbReference type="ARBA" id="ARBA00022723"/>
    </source>
</evidence>
<dbReference type="EMBL" id="JBHSMR010000004">
    <property type="protein sequence ID" value="MFC5477124.1"/>
    <property type="molecule type" value="Genomic_DNA"/>
</dbReference>
<keyword evidence="2" id="KW-0479">Metal-binding</keyword>
<dbReference type="Pfam" id="PF07731">
    <property type="entry name" value="Cu-oxidase_2"/>
    <property type="match status" value="1"/>
</dbReference>
<name>A0ABW0MG20_9BURK</name>
<keyword evidence="9" id="KW-1185">Reference proteome</keyword>
<feature type="signal peptide" evidence="5">
    <location>
        <begin position="1"/>
        <end position="25"/>
    </location>
</feature>
<proteinExistence type="predicted"/>
<dbReference type="CDD" id="cd04202">
    <property type="entry name" value="CuRO_D2_2dMcoN_like"/>
    <property type="match status" value="1"/>
</dbReference>